<dbReference type="NCBIfam" id="TIGR01494">
    <property type="entry name" value="ATPase_P-type"/>
    <property type="match status" value="1"/>
</dbReference>
<proteinExistence type="predicted"/>
<evidence type="ECO:0000256" key="1">
    <source>
        <dbReference type="ARBA" id="ARBA00022967"/>
    </source>
</evidence>
<keyword evidence="2" id="KW-0812">Transmembrane</keyword>
<comment type="caution">
    <text evidence="3">The sequence shown here is derived from an EMBL/GenBank/DDBJ whole genome shotgun (WGS) entry which is preliminary data.</text>
</comment>
<evidence type="ECO:0000256" key="2">
    <source>
        <dbReference type="SAM" id="Phobius"/>
    </source>
</evidence>
<accession>A0A645EK93</accession>
<dbReference type="PANTHER" id="PTHR43520">
    <property type="entry name" value="ATP7, ISOFORM B"/>
    <property type="match status" value="1"/>
</dbReference>
<name>A0A645EK93_9ZZZZ</name>
<dbReference type="Gene3D" id="3.40.50.1000">
    <property type="entry name" value="HAD superfamily/HAD-like"/>
    <property type="match status" value="1"/>
</dbReference>
<feature type="transmembrane region" description="Helical" evidence="2">
    <location>
        <begin position="142"/>
        <end position="161"/>
    </location>
</feature>
<dbReference type="InterPro" id="IPR023214">
    <property type="entry name" value="HAD_sf"/>
</dbReference>
<dbReference type="GO" id="GO:0005524">
    <property type="term" value="F:ATP binding"/>
    <property type="evidence" value="ECO:0007669"/>
    <property type="project" value="InterPro"/>
</dbReference>
<keyword evidence="2" id="KW-1133">Transmembrane helix</keyword>
<dbReference type="PRINTS" id="PR00119">
    <property type="entry name" value="CATATPASE"/>
</dbReference>
<dbReference type="GO" id="GO:0043682">
    <property type="term" value="F:P-type divalent copper transporter activity"/>
    <property type="evidence" value="ECO:0007669"/>
    <property type="project" value="TreeGrafter"/>
</dbReference>
<keyword evidence="1" id="KW-1278">Translocase</keyword>
<sequence length="168" mass="17781">MGIRTVLLTGDNERTADTIGGLLEVDEVIANVLPEGKAKVINDIKSSGKKVLMVGDGINDSPALAAADVGLAIGSGSDIAIETADVVLMKSDIQDVPRAIRLSKKTIRNIKQNLFWAFIYNIIGIPIAASLLYMFGGSLMNPMLAGLAMSLSSVFVVGNALRLRRAKI</sequence>
<dbReference type="InterPro" id="IPR036412">
    <property type="entry name" value="HAD-like_sf"/>
</dbReference>
<dbReference type="GO" id="GO:0005507">
    <property type="term" value="F:copper ion binding"/>
    <property type="evidence" value="ECO:0007669"/>
    <property type="project" value="TreeGrafter"/>
</dbReference>
<gene>
    <name evidence="3" type="primary">actP_14</name>
    <name evidence="3" type="ORF">SDC9_148941</name>
</gene>
<keyword evidence="2" id="KW-0472">Membrane</keyword>
<dbReference type="PANTHER" id="PTHR43520:SF8">
    <property type="entry name" value="P-TYPE CU(+) TRANSPORTER"/>
    <property type="match status" value="1"/>
</dbReference>
<dbReference type="EMBL" id="VSSQ01047723">
    <property type="protein sequence ID" value="MPN01730.1"/>
    <property type="molecule type" value="Genomic_DNA"/>
</dbReference>
<reference evidence="3" key="1">
    <citation type="submission" date="2019-08" db="EMBL/GenBank/DDBJ databases">
        <authorList>
            <person name="Kucharzyk K."/>
            <person name="Murdoch R.W."/>
            <person name="Higgins S."/>
            <person name="Loffler F."/>
        </authorList>
    </citation>
    <scope>NUCLEOTIDE SEQUENCE</scope>
</reference>
<organism evidence="3">
    <name type="scientific">bioreactor metagenome</name>
    <dbReference type="NCBI Taxonomy" id="1076179"/>
    <lineage>
        <taxon>unclassified sequences</taxon>
        <taxon>metagenomes</taxon>
        <taxon>ecological metagenomes</taxon>
    </lineage>
</organism>
<dbReference type="PRINTS" id="PR00120">
    <property type="entry name" value="HATPASE"/>
</dbReference>
<dbReference type="SUPFAM" id="SSF56784">
    <property type="entry name" value="HAD-like"/>
    <property type="match status" value="1"/>
</dbReference>
<dbReference type="InterPro" id="IPR001757">
    <property type="entry name" value="P_typ_ATPase"/>
</dbReference>
<evidence type="ECO:0000313" key="3">
    <source>
        <dbReference type="EMBL" id="MPN01730.1"/>
    </source>
</evidence>
<dbReference type="GO" id="GO:0016020">
    <property type="term" value="C:membrane"/>
    <property type="evidence" value="ECO:0007669"/>
    <property type="project" value="InterPro"/>
</dbReference>
<dbReference type="AlphaFoldDB" id="A0A645EK93"/>
<feature type="transmembrane region" description="Helical" evidence="2">
    <location>
        <begin position="114"/>
        <end position="136"/>
    </location>
</feature>
<dbReference type="GO" id="GO:0016887">
    <property type="term" value="F:ATP hydrolysis activity"/>
    <property type="evidence" value="ECO:0007669"/>
    <property type="project" value="InterPro"/>
</dbReference>
<dbReference type="Pfam" id="PF00702">
    <property type="entry name" value="Hydrolase"/>
    <property type="match status" value="1"/>
</dbReference>
<dbReference type="GO" id="GO:0055070">
    <property type="term" value="P:copper ion homeostasis"/>
    <property type="evidence" value="ECO:0007669"/>
    <property type="project" value="TreeGrafter"/>
</dbReference>
<protein>
    <submittedName>
        <fullName evidence="3">Copper-transporting P-type ATPase</fullName>
    </submittedName>
</protein>